<evidence type="ECO:0000313" key="3">
    <source>
        <dbReference type="Proteomes" id="UP000829685"/>
    </source>
</evidence>
<evidence type="ECO:0008006" key="4">
    <source>
        <dbReference type="Google" id="ProtNLM"/>
    </source>
</evidence>
<organism evidence="2 3">
    <name type="scientific">Neoarthrinium moseri</name>
    <dbReference type="NCBI Taxonomy" id="1658444"/>
    <lineage>
        <taxon>Eukaryota</taxon>
        <taxon>Fungi</taxon>
        <taxon>Dikarya</taxon>
        <taxon>Ascomycota</taxon>
        <taxon>Pezizomycotina</taxon>
        <taxon>Sordariomycetes</taxon>
        <taxon>Xylariomycetidae</taxon>
        <taxon>Amphisphaeriales</taxon>
        <taxon>Apiosporaceae</taxon>
        <taxon>Neoarthrinium</taxon>
    </lineage>
</organism>
<feature type="compositionally biased region" description="Basic and acidic residues" evidence="1">
    <location>
        <begin position="1"/>
        <end position="12"/>
    </location>
</feature>
<feature type="region of interest" description="Disordered" evidence="1">
    <location>
        <begin position="344"/>
        <end position="379"/>
    </location>
</feature>
<gene>
    <name evidence="2" type="ORF">JX265_003071</name>
</gene>
<accession>A0A9P9WT86</accession>
<feature type="compositionally biased region" description="Basic and acidic residues" evidence="1">
    <location>
        <begin position="170"/>
        <end position="184"/>
    </location>
</feature>
<dbReference type="AlphaFoldDB" id="A0A9P9WT86"/>
<feature type="compositionally biased region" description="Basic and acidic residues" evidence="1">
    <location>
        <begin position="210"/>
        <end position="240"/>
    </location>
</feature>
<feature type="compositionally biased region" description="Basic and acidic residues" evidence="1">
    <location>
        <begin position="680"/>
        <end position="689"/>
    </location>
</feature>
<proteinExistence type="predicted"/>
<evidence type="ECO:0000256" key="1">
    <source>
        <dbReference type="SAM" id="MobiDB-lite"/>
    </source>
</evidence>
<feature type="compositionally biased region" description="Basic and acidic residues" evidence="1">
    <location>
        <begin position="632"/>
        <end position="647"/>
    </location>
</feature>
<evidence type="ECO:0000313" key="2">
    <source>
        <dbReference type="EMBL" id="KAI1878894.1"/>
    </source>
</evidence>
<feature type="compositionally biased region" description="Polar residues" evidence="1">
    <location>
        <begin position="369"/>
        <end position="379"/>
    </location>
</feature>
<dbReference type="Proteomes" id="UP000829685">
    <property type="component" value="Unassembled WGS sequence"/>
</dbReference>
<sequence length="911" mass="100339">MDDDVKSQHGDVEVAEGVAANAPATTHEGEPQVDVPETTVEATEDADDSALDTSIASQQHDDENEVIDPAEGGDAAEDAPIDDAIHDVDNADMDQDHSHLEDSIVDDDEASHHGVDVQAEEESVMPSIESEIVDDMGEETSSRKPSPRRASARTEALIQAAARDIVAQMETHRSSQEHEDHGDDSVMSYQTDGDQGDHSVLSSHTVASDGEQHDQSELSVEDHSELHEESQIQHSFHEESSSPQPADEAADSSSHHEGTDEDVFSDKSPRSSLGSYDGGSESGKGTAVPDNVTVATRTPRISDISQYDRDDDFIPTVRGTPRPPFRTPSDVHAMQMSSPAPSVFGSVLGSPRSSKRTFPTVSRLGSPVASAQYSPKNRTPSRFKVKEAPLVLLHVTLVPLRWMWGDVIDSLDPSEMSDEAKTLRESWRMLQDRMGDTVLERGILLGHPQNDYEILEERLLEALDLPMRRRARILECGHYLGPANEHSVGDDSEGEDDYETIHPEAKRHWCNTCKSDIRYDSLGAGRIFRVKVYASNGLMRAGAWAACWKEMERVDVELEPVVEPGLHEELARLEAALQEREAAQHQQLDIASEIMQQVEEQQDTASSEQPDLIHAQLEISSTQPEPATGRRSLGEERRRQDEERLREIYGTTPELPTEYSSEAHHSHPDSYIPPPSPRSPSEEAYERRESRRRSYQSDSLSELLLQSVKVLMQDRKNIVIIALSIFVLLMALRTTPQQPRVDSTAFEIKMAPQIQHSTVPEPVQLVQDSAPIAEPVVSYATTSQSYASQPSFTPESVAPKSIDSAQDPCSTQSGILEPPAKAIEPAVSRSASQEISTQRTTVRVMETVTETETLRIETVTETETMRVKATVTMTESSQAAKPTLPALEQAAYTPGVDGPLELPSGEARMEL</sequence>
<comment type="caution">
    <text evidence="2">The sequence shown here is derived from an EMBL/GenBank/DDBJ whole genome shotgun (WGS) entry which is preliminary data.</text>
</comment>
<feature type="compositionally biased region" description="Basic and acidic residues" evidence="1">
    <location>
        <begin position="253"/>
        <end position="269"/>
    </location>
</feature>
<protein>
    <recommendedName>
        <fullName evidence="4">Pathway-specific nitrogen regulator</fullName>
    </recommendedName>
</protein>
<feature type="region of interest" description="Disordered" evidence="1">
    <location>
        <begin position="785"/>
        <end position="811"/>
    </location>
</feature>
<feature type="region of interest" description="Disordered" evidence="1">
    <location>
        <begin position="1"/>
        <end position="324"/>
    </location>
</feature>
<feature type="compositionally biased region" description="Basic and acidic residues" evidence="1">
    <location>
        <begin position="83"/>
        <end position="102"/>
    </location>
</feature>
<keyword evidence="3" id="KW-1185">Reference proteome</keyword>
<feature type="compositionally biased region" description="Polar residues" evidence="1">
    <location>
        <begin position="785"/>
        <end position="794"/>
    </location>
</feature>
<dbReference type="EMBL" id="JAFIMR010000005">
    <property type="protein sequence ID" value="KAI1878894.1"/>
    <property type="molecule type" value="Genomic_DNA"/>
</dbReference>
<reference evidence="2" key="1">
    <citation type="submission" date="2021-03" db="EMBL/GenBank/DDBJ databases">
        <title>Revisited historic fungal species revealed as producer of novel bioactive compounds through whole genome sequencing and comparative genomics.</title>
        <authorList>
            <person name="Vignolle G.A."/>
            <person name="Hochenegger N."/>
            <person name="Mach R.L."/>
            <person name="Mach-Aigner A.R."/>
            <person name="Javad Rahimi M."/>
            <person name="Salim K.A."/>
            <person name="Chan C.M."/>
            <person name="Lim L.B.L."/>
            <person name="Cai F."/>
            <person name="Druzhinina I.S."/>
            <person name="U'Ren J.M."/>
            <person name="Derntl C."/>
        </authorList>
    </citation>
    <scope>NUCLEOTIDE SEQUENCE</scope>
    <source>
        <strain evidence="2">TUCIM 5799</strain>
    </source>
</reference>
<feature type="region of interest" description="Disordered" evidence="1">
    <location>
        <begin position="617"/>
        <end position="698"/>
    </location>
</feature>
<name>A0A9P9WT86_9PEZI</name>